<protein>
    <submittedName>
        <fullName evidence="7">Nitrite reductase/ring-hydroxylating ferredoxin subunit</fullName>
    </submittedName>
</protein>
<dbReference type="RefSeq" id="WP_184788512.1">
    <property type="nucleotide sequence ID" value="NZ_BONT01000082.1"/>
</dbReference>
<keyword evidence="4" id="KW-0411">Iron-sulfur</keyword>
<dbReference type="InterPro" id="IPR017941">
    <property type="entry name" value="Rieske_2Fe-2S"/>
</dbReference>
<evidence type="ECO:0000256" key="2">
    <source>
        <dbReference type="ARBA" id="ARBA00022723"/>
    </source>
</evidence>
<evidence type="ECO:0000313" key="7">
    <source>
        <dbReference type="EMBL" id="MBB6035638.1"/>
    </source>
</evidence>
<organism evidence="7 8">
    <name type="scientific">Phytomonospora endophytica</name>
    <dbReference type="NCBI Taxonomy" id="714109"/>
    <lineage>
        <taxon>Bacteria</taxon>
        <taxon>Bacillati</taxon>
        <taxon>Actinomycetota</taxon>
        <taxon>Actinomycetes</taxon>
        <taxon>Micromonosporales</taxon>
        <taxon>Micromonosporaceae</taxon>
        <taxon>Phytomonospora</taxon>
    </lineage>
</organism>
<comment type="caution">
    <text evidence="7">The sequence shown here is derived from an EMBL/GenBank/DDBJ whole genome shotgun (WGS) entry which is preliminary data.</text>
</comment>
<evidence type="ECO:0000256" key="3">
    <source>
        <dbReference type="ARBA" id="ARBA00023004"/>
    </source>
</evidence>
<feature type="compositionally biased region" description="Low complexity" evidence="5">
    <location>
        <begin position="66"/>
        <end position="75"/>
    </location>
</feature>
<dbReference type="GO" id="GO:0051537">
    <property type="term" value="F:2 iron, 2 sulfur cluster binding"/>
    <property type="evidence" value="ECO:0007669"/>
    <property type="project" value="UniProtKB-KW"/>
</dbReference>
<keyword evidence="1" id="KW-0001">2Fe-2S</keyword>
<gene>
    <name evidence="7" type="ORF">HNR73_003502</name>
</gene>
<dbReference type="Gene3D" id="2.102.10.10">
    <property type="entry name" value="Rieske [2Fe-2S] iron-sulphur domain"/>
    <property type="match status" value="1"/>
</dbReference>
<evidence type="ECO:0000256" key="1">
    <source>
        <dbReference type="ARBA" id="ARBA00022714"/>
    </source>
</evidence>
<dbReference type="AlphaFoldDB" id="A0A841FPB9"/>
<dbReference type="Proteomes" id="UP000548476">
    <property type="component" value="Unassembled WGS sequence"/>
</dbReference>
<dbReference type="PROSITE" id="PS51296">
    <property type="entry name" value="RIESKE"/>
    <property type="match status" value="1"/>
</dbReference>
<dbReference type="EMBL" id="JACHGT010000007">
    <property type="protein sequence ID" value="MBB6035638.1"/>
    <property type="molecule type" value="Genomic_DNA"/>
</dbReference>
<evidence type="ECO:0000259" key="6">
    <source>
        <dbReference type="PROSITE" id="PS51296"/>
    </source>
</evidence>
<dbReference type="GO" id="GO:0046872">
    <property type="term" value="F:metal ion binding"/>
    <property type="evidence" value="ECO:0007669"/>
    <property type="project" value="UniProtKB-KW"/>
</dbReference>
<dbReference type="SUPFAM" id="SSF50022">
    <property type="entry name" value="ISP domain"/>
    <property type="match status" value="1"/>
</dbReference>
<sequence length="165" mass="16559">MTQELNDDPGAELAARVLRSSRRALLCGSGAVAVAALLSACGSDVDAPADGTTDNGLPSPSGPGDGSFVPGDGDSLASLDDIPVGGGIVTEDLVIVQPTAGTVKAYNRSCPHQQNPVDPPRDGIITCPFHGSQFKADDGSLVQGPATKGLTAVEVKIVDGKVVKA</sequence>
<keyword evidence="3" id="KW-0408">Iron</keyword>
<accession>A0A841FPB9</accession>
<dbReference type="Pfam" id="PF00355">
    <property type="entry name" value="Rieske"/>
    <property type="match status" value="1"/>
</dbReference>
<feature type="region of interest" description="Disordered" evidence="5">
    <location>
        <begin position="45"/>
        <end position="76"/>
    </location>
</feature>
<keyword evidence="2" id="KW-0479">Metal-binding</keyword>
<dbReference type="GO" id="GO:0004497">
    <property type="term" value="F:monooxygenase activity"/>
    <property type="evidence" value="ECO:0007669"/>
    <property type="project" value="UniProtKB-ARBA"/>
</dbReference>
<name>A0A841FPB9_9ACTN</name>
<dbReference type="InterPro" id="IPR006311">
    <property type="entry name" value="TAT_signal"/>
</dbReference>
<feature type="domain" description="Rieske" evidence="6">
    <location>
        <begin position="71"/>
        <end position="164"/>
    </location>
</feature>
<proteinExistence type="predicted"/>
<reference evidence="7 8" key="1">
    <citation type="submission" date="2020-08" db="EMBL/GenBank/DDBJ databases">
        <title>Genomic Encyclopedia of Type Strains, Phase IV (KMG-IV): sequencing the most valuable type-strain genomes for metagenomic binning, comparative biology and taxonomic classification.</title>
        <authorList>
            <person name="Goeker M."/>
        </authorList>
    </citation>
    <scope>NUCLEOTIDE SEQUENCE [LARGE SCALE GENOMIC DNA]</scope>
    <source>
        <strain evidence="7 8">YIM 65646</strain>
    </source>
</reference>
<evidence type="ECO:0000256" key="4">
    <source>
        <dbReference type="ARBA" id="ARBA00023014"/>
    </source>
</evidence>
<evidence type="ECO:0000313" key="8">
    <source>
        <dbReference type="Proteomes" id="UP000548476"/>
    </source>
</evidence>
<evidence type="ECO:0000256" key="5">
    <source>
        <dbReference type="SAM" id="MobiDB-lite"/>
    </source>
</evidence>
<dbReference type="CDD" id="cd03467">
    <property type="entry name" value="Rieske"/>
    <property type="match status" value="1"/>
</dbReference>
<keyword evidence="8" id="KW-1185">Reference proteome</keyword>
<dbReference type="PROSITE" id="PS51318">
    <property type="entry name" value="TAT"/>
    <property type="match status" value="1"/>
</dbReference>
<dbReference type="InterPro" id="IPR036922">
    <property type="entry name" value="Rieske_2Fe-2S_sf"/>
</dbReference>
<dbReference type="GO" id="GO:0016705">
    <property type="term" value="F:oxidoreductase activity, acting on paired donors, with incorporation or reduction of molecular oxygen"/>
    <property type="evidence" value="ECO:0007669"/>
    <property type="project" value="UniProtKB-ARBA"/>
</dbReference>